<feature type="domain" description="KASH" evidence="11">
    <location>
        <begin position="108"/>
        <end position="167"/>
    </location>
</feature>
<evidence type="ECO:0000256" key="8">
    <source>
        <dbReference type="ARBA" id="ARBA00046312"/>
    </source>
</evidence>
<keyword evidence="2" id="KW-0597">Phosphoprotein</keyword>
<evidence type="ECO:0000256" key="9">
    <source>
        <dbReference type="PROSITE-ProRule" id="PRU00385"/>
    </source>
</evidence>
<evidence type="ECO:0000256" key="10">
    <source>
        <dbReference type="SAM" id="Phobius"/>
    </source>
</evidence>
<evidence type="ECO:0000256" key="4">
    <source>
        <dbReference type="ARBA" id="ARBA00022737"/>
    </source>
</evidence>
<evidence type="ECO:0000313" key="13">
    <source>
        <dbReference type="Proteomes" id="UP001469553"/>
    </source>
</evidence>
<evidence type="ECO:0000256" key="5">
    <source>
        <dbReference type="ARBA" id="ARBA00022989"/>
    </source>
</evidence>
<keyword evidence="4" id="KW-0677">Repeat</keyword>
<dbReference type="Proteomes" id="UP001469553">
    <property type="component" value="Unassembled WGS sequence"/>
</dbReference>
<keyword evidence="13" id="KW-1185">Reference proteome</keyword>
<keyword evidence="7" id="KW-0539">Nucleus</keyword>
<dbReference type="PANTHER" id="PTHR14514:SF4">
    <property type="entry name" value="NESPRIN-2"/>
    <property type="match status" value="1"/>
</dbReference>
<comment type="caution">
    <text evidence="12">The sequence shown here is derived from an EMBL/GenBank/DDBJ whole genome shotgun (WGS) entry which is preliminary data.</text>
</comment>
<keyword evidence="5 10" id="KW-1133">Transmembrane helix</keyword>
<organism evidence="12 13">
    <name type="scientific">Ameca splendens</name>
    <dbReference type="NCBI Taxonomy" id="208324"/>
    <lineage>
        <taxon>Eukaryota</taxon>
        <taxon>Metazoa</taxon>
        <taxon>Chordata</taxon>
        <taxon>Craniata</taxon>
        <taxon>Vertebrata</taxon>
        <taxon>Euteleostomi</taxon>
        <taxon>Actinopterygii</taxon>
        <taxon>Neopterygii</taxon>
        <taxon>Teleostei</taxon>
        <taxon>Neoteleostei</taxon>
        <taxon>Acanthomorphata</taxon>
        <taxon>Ovalentaria</taxon>
        <taxon>Atherinomorphae</taxon>
        <taxon>Cyprinodontiformes</taxon>
        <taxon>Goodeidae</taxon>
        <taxon>Ameca</taxon>
    </lineage>
</organism>
<feature type="topological domain" description="Perinuclear space" evidence="9">
    <location>
        <begin position="138"/>
        <end position="167"/>
    </location>
</feature>
<keyword evidence="6 9" id="KW-0472">Membrane</keyword>
<comment type="similarity">
    <text evidence="1">Belongs to the nesprin family.</text>
</comment>
<dbReference type="SUPFAM" id="SSF46966">
    <property type="entry name" value="Spectrin repeat"/>
    <property type="match status" value="1"/>
</dbReference>
<feature type="topological domain" description="Cytoplasmic" evidence="9">
    <location>
        <begin position="1"/>
        <end position="116"/>
    </location>
</feature>
<comment type="subcellular location">
    <subcellularLocation>
        <location evidence="8">Nucleus outer membrane</location>
        <topology evidence="8">Single-pass type IV membrane protein</topology>
    </subcellularLocation>
</comment>
<dbReference type="Gene3D" id="1.20.58.60">
    <property type="match status" value="1"/>
</dbReference>
<evidence type="ECO:0000256" key="7">
    <source>
        <dbReference type="ARBA" id="ARBA00023242"/>
    </source>
</evidence>
<dbReference type="PROSITE" id="PS51049">
    <property type="entry name" value="KASH"/>
    <property type="match status" value="1"/>
</dbReference>
<feature type="non-terminal residue" evidence="12">
    <location>
        <position position="1"/>
    </location>
</feature>
<dbReference type="PANTHER" id="PTHR14514">
    <property type="entry name" value="PKA ANCHORING PROTEIN"/>
    <property type="match status" value="1"/>
</dbReference>
<sequence>KSCKTRRVPKRQIQQQKALQEELYSRQSQVSALQEISSQLLLEATFEESVEAKEKVHVIGNKLHLLLRQVAAALYSLQEMLEEADLQAATLTQPSPIREERTDQTPHRPFVYRVLRAAFPLHLLFLVLLFLVCLVPLSDEDYSCTLSNNFARSFYPMLRYTNGPPPT</sequence>
<dbReference type="EMBL" id="JAHRIP010058037">
    <property type="protein sequence ID" value="MEQ2303712.1"/>
    <property type="molecule type" value="Genomic_DNA"/>
</dbReference>
<evidence type="ECO:0000256" key="1">
    <source>
        <dbReference type="ARBA" id="ARBA00008619"/>
    </source>
</evidence>
<name>A0ABV0ZCV0_9TELE</name>
<evidence type="ECO:0000256" key="2">
    <source>
        <dbReference type="ARBA" id="ARBA00022553"/>
    </source>
</evidence>
<protein>
    <recommendedName>
        <fullName evidence="11">KASH domain-containing protein</fullName>
    </recommendedName>
</protein>
<evidence type="ECO:0000259" key="11">
    <source>
        <dbReference type="PROSITE" id="PS51049"/>
    </source>
</evidence>
<evidence type="ECO:0000313" key="12">
    <source>
        <dbReference type="EMBL" id="MEQ2303712.1"/>
    </source>
</evidence>
<evidence type="ECO:0000256" key="3">
    <source>
        <dbReference type="ARBA" id="ARBA00022692"/>
    </source>
</evidence>
<gene>
    <name evidence="12" type="ORF">AMECASPLE_019722</name>
</gene>
<keyword evidence="3 9" id="KW-0812">Transmembrane</keyword>
<dbReference type="Pfam" id="PF10541">
    <property type="entry name" value="KASH"/>
    <property type="match status" value="1"/>
</dbReference>
<accession>A0ABV0ZCV0</accession>
<proteinExistence type="inferred from homology"/>
<evidence type="ECO:0000256" key="6">
    <source>
        <dbReference type="ARBA" id="ARBA00023136"/>
    </source>
</evidence>
<dbReference type="InterPro" id="IPR012315">
    <property type="entry name" value="KASH"/>
</dbReference>
<dbReference type="SMART" id="SM01249">
    <property type="entry name" value="KASH"/>
    <property type="match status" value="1"/>
</dbReference>
<reference evidence="12 13" key="1">
    <citation type="submission" date="2021-06" db="EMBL/GenBank/DDBJ databases">
        <authorList>
            <person name="Palmer J.M."/>
        </authorList>
    </citation>
    <scope>NUCLEOTIDE SEQUENCE [LARGE SCALE GENOMIC DNA]</scope>
    <source>
        <strain evidence="12 13">AS_MEX2019</strain>
        <tissue evidence="12">Muscle</tissue>
    </source>
</reference>
<feature type="transmembrane region" description="Helical" evidence="10">
    <location>
        <begin position="117"/>
        <end position="137"/>
    </location>
</feature>